<feature type="compositionally biased region" description="Low complexity" evidence="2">
    <location>
        <begin position="233"/>
        <end position="247"/>
    </location>
</feature>
<keyword evidence="4" id="KW-1185">Reference proteome</keyword>
<evidence type="ECO:0000313" key="3">
    <source>
        <dbReference type="EMBL" id="SHE99189.1"/>
    </source>
</evidence>
<dbReference type="AlphaFoldDB" id="A0A1M4Y0J3"/>
<evidence type="ECO:0008006" key="5">
    <source>
        <dbReference type="Google" id="ProtNLM"/>
    </source>
</evidence>
<gene>
    <name evidence="3" type="ORF">SAMN02745204_01561</name>
</gene>
<dbReference type="Pfam" id="PF07793">
    <property type="entry name" value="DUF1631"/>
    <property type="match status" value="1"/>
</dbReference>
<feature type="region of interest" description="Disordered" evidence="2">
    <location>
        <begin position="220"/>
        <end position="247"/>
    </location>
</feature>
<organism evidence="3 4">
    <name type="scientific">Thermomonas hydrothermalis</name>
    <dbReference type="NCBI Taxonomy" id="213588"/>
    <lineage>
        <taxon>Bacteria</taxon>
        <taxon>Pseudomonadati</taxon>
        <taxon>Pseudomonadota</taxon>
        <taxon>Gammaproteobacteria</taxon>
        <taxon>Lysobacterales</taxon>
        <taxon>Lysobacteraceae</taxon>
        <taxon>Thermomonas</taxon>
    </lineage>
</organism>
<sequence length="743" mass="79955">MNFRSPAEIPPVSGAPNAGLLDAVQKHLLERVGPALDSTLADVDDYLFDRSQNGEETLGMMALRAMRHARGSIVQAFRQAVQDRFRALRERTPVTVGLASGGLSLLSDQALEQQLAVEQLAASVLRLHGPAYEVVSKRLAVVAARSELPDRENPLGPAFLADALGNAMIKLDMDDALRIVVFKYFERELSAALGEVYAHCNTLLANAGILPTLRASAPQRTQSAYSGRPRPAAPEAGSPAQAAGVAGPAQVADAAPATMQVSPADQALFASLLSQLQMWRAAVGMSGVSAGGQAGPALPTQDLMSILSLMQHDNSMQFTPAASGAQSLAQQLREQMAQAARKLGVGADRFNLDGLDSDAVDLVALLFDVLLDGPQYDNRIRQKIGRMLVPYVKVAVKDRRMFLYKEHPARRLLNTVAEACEGNRGEAPQERELLDRVDQTIDRLVAEFNEDVAIFETLEQELRAFMAQHRKRFELAERRSAEAQRGRERLEQARAEVQAELQWRRGGRALPPVLDAFISTHAAHHLVQMALRDGKGSPRYESALRAVDDLLTAFDRAAARQPIDPARPLPEAELLAMLASAGCTGDAGEAALDALNDTLARLAAGEPALASDPRIPAEVVSAEPQAPEPEPVLQVVGGTAGLDYDAAMLARLRKLQVGDWLQLQMGDGHFAPAKVSWISPISSRLLLVNRRGIRVLVASVEELAVMAKLGKVIVREAATAFEDALHQVAGRLQSVAANQASVA</sequence>
<name>A0A1M4Y0J3_9GAMM</name>
<dbReference type="InterPro" id="IPR012434">
    <property type="entry name" value="DUF1631"/>
</dbReference>
<evidence type="ECO:0000256" key="2">
    <source>
        <dbReference type="SAM" id="MobiDB-lite"/>
    </source>
</evidence>
<proteinExistence type="predicted"/>
<feature type="coiled-coil region" evidence="1">
    <location>
        <begin position="473"/>
        <end position="500"/>
    </location>
</feature>
<evidence type="ECO:0000313" key="4">
    <source>
        <dbReference type="Proteomes" id="UP000242857"/>
    </source>
</evidence>
<dbReference type="STRING" id="213588.SAMN02745204_01561"/>
<reference evidence="4" key="1">
    <citation type="submission" date="2016-11" db="EMBL/GenBank/DDBJ databases">
        <authorList>
            <person name="Varghese N."/>
            <person name="Submissions S."/>
        </authorList>
    </citation>
    <scope>NUCLEOTIDE SEQUENCE [LARGE SCALE GENOMIC DNA]</scope>
    <source>
        <strain evidence="4">DSM 14834</strain>
    </source>
</reference>
<dbReference type="OrthoDB" id="6188167at2"/>
<keyword evidence="1" id="KW-0175">Coiled coil</keyword>
<dbReference type="EMBL" id="FQUK01000024">
    <property type="protein sequence ID" value="SHE99189.1"/>
    <property type="molecule type" value="Genomic_DNA"/>
</dbReference>
<dbReference type="Proteomes" id="UP000242857">
    <property type="component" value="Unassembled WGS sequence"/>
</dbReference>
<protein>
    <recommendedName>
        <fullName evidence="5">Thymidine phosphorylase</fullName>
    </recommendedName>
</protein>
<evidence type="ECO:0000256" key="1">
    <source>
        <dbReference type="SAM" id="Coils"/>
    </source>
</evidence>
<dbReference type="RefSeq" id="WP_084602407.1">
    <property type="nucleotide sequence ID" value="NZ_FQUK01000024.1"/>
</dbReference>
<accession>A0A1M4Y0J3</accession>